<keyword evidence="2" id="KW-0378">Hydrolase</keyword>
<dbReference type="GO" id="GO:0016787">
    <property type="term" value="F:hydrolase activity"/>
    <property type="evidence" value="ECO:0007669"/>
    <property type="project" value="UniProtKB-KW"/>
</dbReference>
<dbReference type="SUPFAM" id="SSF53187">
    <property type="entry name" value="Zn-dependent exopeptidases"/>
    <property type="match status" value="1"/>
</dbReference>
<organism evidence="2 3">
    <name type="scientific">Zavarzinia aquatilis</name>
    <dbReference type="NCBI Taxonomy" id="2211142"/>
    <lineage>
        <taxon>Bacteria</taxon>
        <taxon>Pseudomonadati</taxon>
        <taxon>Pseudomonadota</taxon>
        <taxon>Alphaproteobacteria</taxon>
        <taxon>Rhodospirillales</taxon>
        <taxon>Zavarziniaceae</taxon>
        <taxon>Zavarzinia</taxon>
    </lineage>
</organism>
<evidence type="ECO:0000313" key="3">
    <source>
        <dbReference type="Proteomes" id="UP000245461"/>
    </source>
</evidence>
<keyword evidence="3" id="KW-1185">Reference proteome</keyword>
<dbReference type="EMBL" id="QGLE01000015">
    <property type="protein sequence ID" value="PWR18406.1"/>
    <property type="molecule type" value="Genomic_DNA"/>
</dbReference>
<proteinExistence type="predicted"/>
<dbReference type="Pfam" id="PF05013">
    <property type="entry name" value="FGase"/>
    <property type="match status" value="1"/>
</dbReference>
<dbReference type="Gene3D" id="3.40.630.40">
    <property type="entry name" value="Zn-dependent exopeptidases"/>
    <property type="match status" value="1"/>
</dbReference>
<gene>
    <name evidence="2" type="ORF">DKG74_19335</name>
</gene>
<comment type="caution">
    <text evidence="2">The sequence shown here is derived from an EMBL/GenBank/DDBJ whole genome shotgun (WGS) entry which is preliminary data.</text>
</comment>
<dbReference type="OrthoDB" id="9802050at2"/>
<evidence type="ECO:0000313" key="2">
    <source>
        <dbReference type="EMBL" id="PWR18406.1"/>
    </source>
</evidence>
<feature type="region of interest" description="Disordered" evidence="1">
    <location>
        <begin position="26"/>
        <end position="81"/>
    </location>
</feature>
<accession>A0A317DX20</accession>
<sequence>MESPCPQSPRLPPVSIVPFVASLADAARAEPRRRESDGRENEGRESEGRGDRDGESGAVGVQAPAEGAETRPLVLSSPHSGSVYPASFLRQSRLDPVSLRRSEDCFVDRLFAAAPQHGATLVRALFPRAYVDPNREPYELDPAMFADSLPSFANTRSLRVLGGLGTIARVVADGAEIYREKLPFAEAEARISACYRPYHAALAEALGEAERRHGRVVLLDCHSMPSMAAPGERDSGRGRPDIVLGDRFGMSCAPIVIETAENLLRARGYRVGRNDPYAGGYITHHYGRPRRGRHALQIEINRALYMDETRLEPNAGFDRVRQDLEALVAALAALPDGPLSPD</sequence>
<feature type="compositionally biased region" description="Basic and acidic residues" evidence="1">
    <location>
        <begin position="27"/>
        <end position="55"/>
    </location>
</feature>
<dbReference type="AlphaFoldDB" id="A0A317DX20"/>
<dbReference type="Proteomes" id="UP000245461">
    <property type="component" value="Unassembled WGS sequence"/>
</dbReference>
<evidence type="ECO:0000256" key="1">
    <source>
        <dbReference type="SAM" id="MobiDB-lite"/>
    </source>
</evidence>
<name>A0A317DX20_9PROT</name>
<protein>
    <submittedName>
        <fullName evidence="2">N-formylglutamate amidohydrolase</fullName>
    </submittedName>
</protein>
<reference evidence="2 3" key="1">
    <citation type="submission" date="2018-05" db="EMBL/GenBank/DDBJ databases">
        <title>Zavarzinia sp. HR-AS.</title>
        <authorList>
            <person name="Lee Y."/>
            <person name="Jeon C.O."/>
        </authorList>
    </citation>
    <scope>NUCLEOTIDE SEQUENCE [LARGE SCALE GENOMIC DNA]</scope>
    <source>
        <strain evidence="2 3">HR-AS</strain>
    </source>
</reference>
<dbReference type="InterPro" id="IPR007709">
    <property type="entry name" value="N-FG_amidohydro"/>
</dbReference>